<proteinExistence type="predicted"/>
<feature type="transmembrane region" description="Helical" evidence="1">
    <location>
        <begin position="6"/>
        <end position="22"/>
    </location>
</feature>
<dbReference type="EMBL" id="AZBU02000010">
    <property type="protein sequence ID" value="TKR62138.1"/>
    <property type="molecule type" value="Genomic_DNA"/>
</dbReference>
<accession>A0A4U5M0G4</accession>
<keyword evidence="3" id="KW-1185">Reference proteome</keyword>
<sequence length="118" mass="13346">MKTEHLVEFFVFLVFLALWDVFNQKSTQSPTRNVKKNDNFDRRIIANPIPSSPTAIVQGSSVRNTEQLVKFSFLSYPIAILRCPKAVSRRSDARIVISAFKNLSAPEMSVICDGAKKR</sequence>
<name>A0A4U5M0G4_STECR</name>
<evidence type="ECO:0000313" key="3">
    <source>
        <dbReference type="Proteomes" id="UP000298663"/>
    </source>
</evidence>
<gene>
    <name evidence="2" type="ORF">L596_026135</name>
</gene>
<keyword evidence="1" id="KW-0472">Membrane</keyword>
<reference evidence="2 3" key="2">
    <citation type="journal article" date="2019" name="G3 (Bethesda)">
        <title>Hybrid Assembly of the Genome of the Entomopathogenic Nematode Steinernema carpocapsae Identifies the X-Chromosome.</title>
        <authorList>
            <person name="Serra L."/>
            <person name="Macchietto M."/>
            <person name="Macias-Munoz A."/>
            <person name="McGill C.J."/>
            <person name="Rodriguez I.M."/>
            <person name="Rodriguez B."/>
            <person name="Murad R."/>
            <person name="Mortazavi A."/>
        </authorList>
    </citation>
    <scope>NUCLEOTIDE SEQUENCE [LARGE SCALE GENOMIC DNA]</scope>
    <source>
        <strain evidence="2 3">ALL</strain>
    </source>
</reference>
<keyword evidence="1" id="KW-1133">Transmembrane helix</keyword>
<comment type="caution">
    <text evidence="2">The sequence shown here is derived from an EMBL/GenBank/DDBJ whole genome shotgun (WGS) entry which is preliminary data.</text>
</comment>
<reference evidence="2 3" key="1">
    <citation type="journal article" date="2015" name="Genome Biol.">
        <title>Comparative genomics of Steinernema reveals deeply conserved gene regulatory networks.</title>
        <authorList>
            <person name="Dillman A.R."/>
            <person name="Macchietto M."/>
            <person name="Porter C.F."/>
            <person name="Rogers A."/>
            <person name="Williams B."/>
            <person name="Antoshechkin I."/>
            <person name="Lee M.M."/>
            <person name="Goodwin Z."/>
            <person name="Lu X."/>
            <person name="Lewis E.E."/>
            <person name="Goodrich-Blair H."/>
            <person name="Stock S.P."/>
            <person name="Adams B.J."/>
            <person name="Sternberg P.W."/>
            <person name="Mortazavi A."/>
        </authorList>
    </citation>
    <scope>NUCLEOTIDE SEQUENCE [LARGE SCALE GENOMIC DNA]</scope>
    <source>
        <strain evidence="2 3">ALL</strain>
    </source>
</reference>
<keyword evidence="1" id="KW-0812">Transmembrane</keyword>
<evidence type="ECO:0000256" key="1">
    <source>
        <dbReference type="SAM" id="Phobius"/>
    </source>
</evidence>
<dbReference type="Proteomes" id="UP000298663">
    <property type="component" value="Unassembled WGS sequence"/>
</dbReference>
<evidence type="ECO:0000313" key="2">
    <source>
        <dbReference type="EMBL" id="TKR62138.1"/>
    </source>
</evidence>
<organism evidence="2 3">
    <name type="scientific">Steinernema carpocapsae</name>
    <name type="common">Entomopathogenic nematode</name>
    <dbReference type="NCBI Taxonomy" id="34508"/>
    <lineage>
        <taxon>Eukaryota</taxon>
        <taxon>Metazoa</taxon>
        <taxon>Ecdysozoa</taxon>
        <taxon>Nematoda</taxon>
        <taxon>Chromadorea</taxon>
        <taxon>Rhabditida</taxon>
        <taxon>Tylenchina</taxon>
        <taxon>Panagrolaimomorpha</taxon>
        <taxon>Strongyloidoidea</taxon>
        <taxon>Steinernematidae</taxon>
        <taxon>Steinernema</taxon>
    </lineage>
</organism>
<protein>
    <submittedName>
        <fullName evidence="2">Uncharacterized protein</fullName>
    </submittedName>
</protein>
<dbReference type="AlphaFoldDB" id="A0A4U5M0G4"/>